<sequence length="109" mass="12853">MRLPPHPNDLDRKRIERTLKARKRYRYVEPRVLGAPDGYRIESACCSRNVDPDGGVVDIALLRFDAEAGTWHLFRKNHEAKSWELDSTHPRLVELLQLLNDDSERKFWQ</sequence>
<dbReference type="EMBL" id="JAUSVY010000004">
    <property type="protein sequence ID" value="MDQ0505267.1"/>
    <property type="molecule type" value="Genomic_DNA"/>
</dbReference>
<gene>
    <name evidence="1" type="ORF">QOZ94_002063</name>
</gene>
<dbReference type="InterPro" id="IPR021388">
    <property type="entry name" value="DUF3024"/>
</dbReference>
<accession>A0ABU0LDP3</accession>
<comment type="caution">
    <text evidence="1">The sequence shown here is derived from an EMBL/GenBank/DDBJ whole genome shotgun (WGS) entry which is preliminary data.</text>
</comment>
<keyword evidence="2" id="KW-1185">Reference proteome</keyword>
<dbReference type="Proteomes" id="UP001241747">
    <property type="component" value="Unassembled WGS sequence"/>
</dbReference>
<evidence type="ECO:0008006" key="3">
    <source>
        <dbReference type="Google" id="ProtNLM"/>
    </source>
</evidence>
<evidence type="ECO:0000313" key="1">
    <source>
        <dbReference type="EMBL" id="MDQ0505267.1"/>
    </source>
</evidence>
<evidence type="ECO:0000313" key="2">
    <source>
        <dbReference type="Proteomes" id="UP001241747"/>
    </source>
</evidence>
<dbReference type="RefSeq" id="WP_237344442.1">
    <property type="nucleotide sequence ID" value="NZ_JABWGX010000004.1"/>
</dbReference>
<organism evidence="1 2">
    <name type="scientific">Xanthobacter agilis</name>
    <dbReference type="NCBI Taxonomy" id="47492"/>
    <lineage>
        <taxon>Bacteria</taxon>
        <taxon>Pseudomonadati</taxon>
        <taxon>Pseudomonadota</taxon>
        <taxon>Alphaproteobacteria</taxon>
        <taxon>Hyphomicrobiales</taxon>
        <taxon>Xanthobacteraceae</taxon>
        <taxon>Xanthobacter</taxon>
    </lineage>
</organism>
<reference evidence="1 2" key="1">
    <citation type="submission" date="2023-07" db="EMBL/GenBank/DDBJ databases">
        <title>Genomic Encyclopedia of Type Strains, Phase IV (KMG-IV): sequencing the most valuable type-strain genomes for metagenomic binning, comparative biology and taxonomic classification.</title>
        <authorList>
            <person name="Goeker M."/>
        </authorList>
    </citation>
    <scope>NUCLEOTIDE SEQUENCE [LARGE SCALE GENOMIC DNA]</scope>
    <source>
        <strain evidence="1 2">DSM 3770</strain>
    </source>
</reference>
<name>A0ABU0LDP3_XANAG</name>
<proteinExistence type="predicted"/>
<dbReference type="Pfam" id="PF11225">
    <property type="entry name" value="DUF3024"/>
    <property type="match status" value="1"/>
</dbReference>
<protein>
    <recommendedName>
        <fullName evidence="3">DUF3024 domain-containing protein</fullName>
    </recommendedName>
</protein>